<dbReference type="InParanoid" id="A0A061EZZ0"/>
<keyword evidence="3" id="KW-1185">Reference proteome</keyword>
<gene>
    <name evidence="2" type="ORF">TCM_022146</name>
</gene>
<dbReference type="EMBL" id="CM001883">
    <property type="protein sequence ID" value="EOY07824.1"/>
    <property type="molecule type" value="Genomic_DNA"/>
</dbReference>
<dbReference type="HOGENOM" id="CLU_1707452_0_0_1"/>
<reference evidence="2 3" key="1">
    <citation type="journal article" date="2013" name="Genome Biol.">
        <title>The genome sequence of the most widely cultivated cacao type and its use to identify candidate genes regulating pod color.</title>
        <authorList>
            <person name="Motamayor J.C."/>
            <person name="Mockaitis K."/>
            <person name="Schmutz J."/>
            <person name="Haiminen N."/>
            <person name="Iii D.L."/>
            <person name="Cornejo O."/>
            <person name="Findley S.D."/>
            <person name="Zheng P."/>
            <person name="Utro F."/>
            <person name="Royaert S."/>
            <person name="Saski C."/>
            <person name="Jenkins J."/>
            <person name="Podicheti R."/>
            <person name="Zhao M."/>
            <person name="Scheffler B.E."/>
            <person name="Stack J.C."/>
            <person name="Feltus F.A."/>
            <person name="Mustiga G.M."/>
            <person name="Amores F."/>
            <person name="Phillips W."/>
            <person name="Marelli J.P."/>
            <person name="May G.D."/>
            <person name="Shapiro H."/>
            <person name="Ma J."/>
            <person name="Bustamante C.D."/>
            <person name="Schnell R.J."/>
            <person name="Main D."/>
            <person name="Gilbert D."/>
            <person name="Parida L."/>
            <person name="Kuhn D.N."/>
        </authorList>
    </citation>
    <scope>NUCLEOTIDE SEQUENCE [LARGE SCALE GENOMIC DNA]</scope>
    <source>
        <strain evidence="3">cv. Matina 1-6</strain>
    </source>
</reference>
<feature type="region of interest" description="Disordered" evidence="1">
    <location>
        <begin position="105"/>
        <end position="154"/>
    </location>
</feature>
<dbReference type="Proteomes" id="UP000026915">
    <property type="component" value="Chromosome 5"/>
</dbReference>
<sequence length="154" mass="17044">MATQAPNSTPTADGTKTPNPTLLLKRYINSLFSLLLVFRFPPSITTVPPPLYTRFLGFGVGMLHYPARREFFASSRVREVPGKVSCFSVSFGTYLQCAIKVKKNGKETGRALHRGKNQRGHLEGNDAGNDAEETSETEKPEETSAVDVKERLKK</sequence>
<accession>A0A061EZZ0</accession>
<evidence type="ECO:0000313" key="2">
    <source>
        <dbReference type="EMBL" id="EOY07824.1"/>
    </source>
</evidence>
<name>A0A061EZZ0_THECC</name>
<feature type="compositionally biased region" description="Basic and acidic residues" evidence="1">
    <location>
        <begin position="136"/>
        <end position="154"/>
    </location>
</feature>
<protein>
    <submittedName>
        <fullName evidence="2">Uncharacterized protein</fullName>
    </submittedName>
</protein>
<evidence type="ECO:0000313" key="3">
    <source>
        <dbReference type="Proteomes" id="UP000026915"/>
    </source>
</evidence>
<evidence type="ECO:0000256" key="1">
    <source>
        <dbReference type="SAM" id="MobiDB-lite"/>
    </source>
</evidence>
<dbReference type="AlphaFoldDB" id="A0A061EZZ0"/>
<proteinExistence type="predicted"/>
<dbReference type="Gramene" id="EOY07824">
    <property type="protein sequence ID" value="EOY07824"/>
    <property type="gene ID" value="TCM_022146"/>
</dbReference>
<organism evidence="2 3">
    <name type="scientific">Theobroma cacao</name>
    <name type="common">Cacao</name>
    <name type="synonym">Cocoa</name>
    <dbReference type="NCBI Taxonomy" id="3641"/>
    <lineage>
        <taxon>Eukaryota</taxon>
        <taxon>Viridiplantae</taxon>
        <taxon>Streptophyta</taxon>
        <taxon>Embryophyta</taxon>
        <taxon>Tracheophyta</taxon>
        <taxon>Spermatophyta</taxon>
        <taxon>Magnoliopsida</taxon>
        <taxon>eudicotyledons</taxon>
        <taxon>Gunneridae</taxon>
        <taxon>Pentapetalae</taxon>
        <taxon>rosids</taxon>
        <taxon>malvids</taxon>
        <taxon>Malvales</taxon>
        <taxon>Malvaceae</taxon>
        <taxon>Byttnerioideae</taxon>
        <taxon>Theobroma</taxon>
    </lineage>
</organism>